<dbReference type="EMBL" id="AP011840">
    <property type="protein sequence ID" value="BAJ47553.1"/>
    <property type="molecule type" value="Genomic_DNA"/>
</dbReference>
<evidence type="ECO:0000256" key="7">
    <source>
        <dbReference type="ARBA" id="ARBA00023098"/>
    </source>
</evidence>
<evidence type="ECO:0000256" key="9">
    <source>
        <dbReference type="ARBA" id="ARBA00023209"/>
    </source>
</evidence>
<feature type="transmembrane region" description="Helical" evidence="11">
    <location>
        <begin position="20"/>
        <end position="43"/>
    </location>
</feature>
<dbReference type="InterPro" id="IPR032690">
    <property type="entry name" value="CarS"/>
</dbReference>
<reference evidence="12 14" key="1">
    <citation type="journal article" date="2005" name="Environ. Microbiol.">
        <title>Genetic and functional properties of uncultivated thermophilic crenarchaeotes from a subsurface gold mine as revealed by analysis of genome fragments.</title>
        <authorList>
            <person name="Nunoura T."/>
            <person name="Hirayama H."/>
            <person name="Takami H."/>
            <person name="Oida H."/>
            <person name="Nishi S."/>
            <person name="Shimamura S."/>
            <person name="Suzuki Y."/>
            <person name="Inagaki F."/>
            <person name="Takai K."/>
            <person name="Nealson K.H."/>
            <person name="Horikoshi K."/>
        </authorList>
    </citation>
    <scope>NUCLEOTIDE SEQUENCE [LARGE SCALE GENOMIC DNA]</scope>
</reference>
<evidence type="ECO:0000256" key="3">
    <source>
        <dbReference type="ARBA" id="ARBA00022679"/>
    </source>
</evidence>
<feature type="transmembrane region" description="Helical" evidence="11">
    <location>
        <begin position="158"/>
        <end position="180"/>
    </location>
</feature>
<comment type="pathway">
    <text evidence="11">Membrane lipid metabolism; glycerophospholipid metabolism.</text>
</comment>
<feature type="transmembrane region" description="Helical" evidence="11">
    <location>
        <begin position="98"/>
        <end position="115"/>
    </location>
</feature>
<sequence>MMNFNFGIGFWTSMDASSFLMGLAYIFPAYVANASPVVAAKILRKTRPIDCGRVFVDGRRVLGDGKTVEGFVVGVLAGFLTGFVMSFLWSWLFGLFEVFLLSLGALLGDVGGAFVKRRLGLKTGSPAPVLDQLSFLTAALLLIHLFHGLPPWMDTATLASLFLFTIFMHIATNSFAYLVGLKNKWY</sequence>
<comment type="cofactor">
    <cofactor evidence="11">
        <name>Mg(2+)</name>
        <dbReference type="ChEBI" id="CHEBI:18420"/>
    </cofactor>
</comment>
<name>E6N5I4_CALS0</name>
<dbReference type="GO" id="GO:0046474">
    <property type="term" value="P:glycerophospholipid biosynthetic process"/>
    <property type="evidence" value="ECO:0007669"/>
    <property type="project" value="UniProtKB-UniRule"/>
</dbReference>
<dbReference type="InterPro" id="IPR002726">
    <property type="entry name" value="CarS_archaea"/>
</dbReference>
<evidence type="ECO:0000313" key="12">
    <source>
        <dbReference type="EMBL" id="BAJ47553.1"/>
    </source>
</evidence>
<dbReference type="PANTHER" id="PTHR39650">
    <property type="entry name" value="CDP-ARCHAEOL SYNTHASE"/>
    <property type="match status" value="1"/>
</dbReference>
<dbReference type="HAMAP" id="MF_01117">
    <property type="entry name" value="CDP_archaeol_synth"/>
    <property type="match status" value="1"/>
</dbReference>
<evidence type="ECO:0000256" key="1">
    <source>
        <dbReference type="ARBA" id="ARBA00022475"/>
    </source>
</evidence>
<dbReference type="GO" id="GO:0043338">
    <property type="term" value="F:CDP-2,3-bis-(O-geranylgeranyl)-sn-glycerol synthase activity"/>
    <property type="evidence" value="ECO:0007669"/>
    <property type="project" value="UniProtKB-EC"/>
</dbReference>
<dbReference type="AlphaFoldDB" id="E6N5I4"/>
<evidence type="ECO:0000256" key="6">
    <source>
        <dbReference type="ARBA" id="ARBA00022989"/>
    </source>
</evidence>
<evidence type="ECO:0000313" key="13">
    <source>
        <dbReference type="EMBL" id="BAJ50363.1"/>
    </source>
</evidence>
<dbReference type="KEGG" id="csu:CSUB_C0502"/>
<comment type="subcellular location">
    <subcellularLocation>
        <location evidence="11">Cell membrane</location>
        <topology evidence="11">Multi-pass membrane protein</topology>
    </subcellularLocation>
</comment>
<dbReference type="EMBL" id="BA000048">
    <property type="protein sequence ID" value="BAJ50363.1"/>
    <property type="molecule type" value="Genomic_DNA"/>
</dbReference>
<comment type="function">
    <text evidence="11">Catalyzes the formation of CDP-2,3-bis-(O-geranylgeranyl)-sn-glycerol (CDP-archaeol) from 2,3-bis-(O-geranylgeranyl)-sn-glycerol 1-phosphate (DGGGP) and CTP. This reaction is the third ether-bond-formation step in the biosynthesis of archaeal membrane lipids.</text>
</comment>
<keyword evidence="1 11" id="KW-1003">Cell membrane</keyword>
<keyword evidence="4 11" id="KW-0812">Transmembrane</keyword>
<accession>E6N5I4</accession>
<keyword evidence="10 11" id="KW-1208">Phospholipid metabolism</keyword>
<feature type="transmembrane region" description="Helical" evidence="11">
    <location>
        <begin position="70"/>
        <end position="92"/>
    </location>
</feature>
<evidence type="ECO:0000256" key="11">
    <source>
        <dbReference type="HAMAP-Rule" id="MF_01117"/>
    </source>
</evidence>
<proteinExistence type="inferred from homology"/>
<dbReference type="Pfam" id="PF01864">
    <property type="entry name" value="CarS-like"/>
    <property type="match status" value="1"/>
</dbReference>
<dbReference type="NCBIfam" id="NF003114">
    <property type="entry name" value="PRK04032.1"/>
    <property type="match status" value="1"/>
</dbReference>
<keyword evidence="6 11" id="KW-1133">Transmembrane helix</keyword>
<dbReference type="PANTHER" id="PTHR39650:SF1">
    <property type="entry name" value="CDP-ARCHAEOL SYNTHASE"/>
    <property type="match status" value="1"/>
</dbReference>
<keyword evidence="9 11" id="KW-0594">Phospholipid biosynthesis</keyword>
<dbReference type="GO" id="GO:0005886">
    <property type="term" value="C:plasma membrane"/>
    <property type="evidence" value="ECO:0007669"/>
    <property type="project" value="UniProtKB-SubCell"/>
</dbReference>
<keyword evidence="5 11" id="KW-0460">Magnesium</keyword>
<keyword evidence="7 11" id="KW-0443">Lipid metabolism</keyword>
<protein>
    <recommendedName>
        <fullName evidence="11">CDP-archaeol synthase</fullName>
        <ecNumber evidence="11">2.7.7.67</ecNumber>
    </recommendedName>
    <alternativeName>
        <fullName evidence="11">CDP-2,3-bis-(O-geranylgeranyl)-sn-glycerol synthase</fullName>
    </alternativeName>
</protein>
<evidence type="ECO:0000256" key="4">
    <source>
        <dbReference type="ARBA" id="ARBA00022692"/>
    </source>
</evidence>
<keyword evidence="3 11" id="KW-0808">Transferase</keyword>
<comment type="similarity">
    <text evidence="11">Belongs to the CDP-archaeol synthase family.</text>
</comment>
<keyword evidence="2 11" id="KW-0444">Lipid biosynthesis</keyword>
<dbReference type="Proteomes" id="UP000008120">
    <property type="component" value="Chromosome"/>
</dbReference>
<evidence type="ECO:0000256" key="5">
    <source>
        <dbReference type="ARBA" id="ARBA00022842"/>
    </source>
</evidence>
<dbReference type="STRING" id="311458.CSUB_C0502"/>
<evidence type="ECO:0000256" key="10">
    <source>
        <dbReference type="ARBA" id="ARBA00023264"/>
    </source>
</evidence>
<evidence type="ECO:0000256" key="8">
    <source>
        <dbReference type="ARBA" id="ARBA00023136"/>
    </source>
</evidence>
<dbReference type="UniPathway" id="UPA00940"/>
<dbReference type="EC" id="2.7.7.67" evidence="11"/>
<reference evidence="12 14" key="2">
    <citation type="journal article" date="2011" name="Nucleic Acids Res.">
        <title>Insights into the evolution of Archaea and eukaryotic protein modifier systems revealed by the genome of a novel archaeal group.</title>
        <authorList>
            <person name="Nunoura T."/>
            <person name="Takaki Y."/>
            <person name="Kakuta J."/>
            <person name="Nishi S."/>
            <person name="Sugahara J."/>
            <person name="Kazama H."/>
            <person name="Chee G."/>
            <person name="Hattori M."/>
            <person name="Kanai A."/>
            <person name="Atomi H."/>
            <person name="Takai K."/>
            <person name="Takami H."/>
        </authorList>
    </citation>
    <scope>NUCLEOTIDE SEQUENCE [LARGE SCALE GENOMIC DNA]</scope>
</reference>
<comment type="catalytic activity">
    <reaction evidence="11">
        <text>2,3-bis-O-(geranylgeranyl)-sn-glycerol 1-phosphate + CTP + H(+) = CDP-2,3-bis-O-(geranylgeranyl)-sn-glycerol + diphosphate</text>
        <dbReference type="Rhea" id="RHEA:25690"/>
        <dbReference type="ChEBI" id="CHEBI:15378"/>
        <dbReference type="ChEBI" id="CHEBI:33019"/>
        <dbReference type="ChEBI" id="CHEBI:37563"/>
        <dbReference type="ChEBI" id="CHEBI:58837"/>
        <dbReference type="ChEBI" id="CHEBI:58838"/>
        <dbReference type="EC" id="2.7.7.67"/>
    </reaction>
</comment>
<evidence type="ECO:0000256" key="2">
    <source>
        <dbReference type="ARBA" id="ARBA00022516"/>
    </source>
</evidence>
<feature type="transmembrane region" description="Helical" evidence="11">
    <location>
        <begin position="127"/>
        <end position="146"/>
    </location>
</feature>
<keyword evidence="8 11" id="KW-0472">Membrane</keyword>
<evidence type="ECO:0000313" key="14">
    <source>
        <dbReference type="Proteomes" id="UP000008120"/>
    </source>
</evidence>
<organism evidence="12 14">
    <name type="scientific">Caldiarchaeum subterraneum</name>
    <dbReference type="NCBI Taxonomy" id="311458"/>
    <lineage>
        <taxon>Archaea</taxon>
        <taxon>Nitrososphaerota</taxon>
        <taxon>Candidatus Caldarchaeales</taxon>
        <taxon>Candidatus Caldarchaeaceae</taxon>
        <taxon>Candidatus Caldarchaeum</taxon>
    </lineage>
</organism>
<gene>
    <name evidence="11" type="primary">carS</name>
    <name evidence="13" type="ORF">CSUB_C0502</name>
    <name evidence="12" type="ORF">HGMM_F33F07C09</name>
</gene>